<feature type="domain" description="Methyltransferase" evidence="1">
    <location>
        <begin position="59"/>
        <end position="155"/>
    </location>
</feature>
<protein>
    <recommendedName>
        <fullName evidence="1">Methyltransferase domain-containing protein</fullName>
    </recommendedName>
</protein>
<dbReference type="AlphaFoldDB" id="A0A9W9EPV1"/>
<reference evidence="2" key="2">
    <citation type="journal article" date="2023" name="IMA Fungus">
        <title>Comparative genomic study of the Penicillium genus elucidates a diverse pangenome and 15 lateral gene transfer events.</title>
        <authorList>
            <person name="Petersen C."/>
            <person name="Sorensen T."/>
            <person name="Nielsen M.R."/>
            <person name="Sondergaard T.E."/>
            <person name="Sorensen J.L."/>
            <person name="Fitzpatrick D.A."/>
            <person name="Frisvad J.C."/>
            <person name="Nielsen K.L."/>
        </authorList>
    </citation>
    <scope>NUCLEOTIDE SEQUENCE</scope>
    <source>
        <strain evidence="2">IBT 30761</strain>
    </source>
</reference>
<dbReference type="Gene3D" id="3.40.50.150">
    <property type="entry name" value="Vaccinia Virus protein VP39"/>
    <property type="match status" value="1"/>
</dbReference>
<sequence length="244" mass="27214">MSFPIDSTQIKEDMRKAYNSMATTYLTWTEPTHKTRLEYLQKLLKKMDSSIRPGESQNILELGCGAGIPCTKLLANRPNTRVTGNDISDVQIALAKERLVPSENNLTLVQGDMMNLAFPPKYFTAVLAMYSIIHLPRAEQSTILGRIYDWLEPGGLFLANFGTAESRGASDEGWLGGKDGSVYWSSWGKEELRRILGEVGFVIEVDEVVVDTEEFGGVTKGVEFQWILARKENGTQGARDEVEN</sequence>
<evidence type="ECO:0000313" key="3">
    <source>
        <dbReference type="Proteomes" id="UP001149074"/>
    </source>
</evidence>
<dbReference type="Pfam" id="PF13649">
    <property type="entry name" value="Methyltransf_25"/>
    <property type="match status" value="1"/>
</dbReference>
<keyword evidence="3" id="KW-1185">Reference proteome</keyword>
<dbReference type="InterPro" id="IPR050447">
    <property type="entry name" value="Erg6_SMT_methyltransf"/>
</dbReference>
<accession>A0A9W9EPV1</accession>
<gene>
    <name evidence="2" type="ORF">N7532_010446</name>
</gene>
<organism evidence="2 3">
    <name type="scientific">Penicillium argentinense</name>
    <dbReference type="NCBI Taxonomy" id="1131581"/>
    <lineage>
        <taxon>Eukaryota</taxon>
        <taxon>Fungi</taxon>
        <taxon>Dikarya</taxon>
        <taxon>Ascomycota</taxon>
        <taxon>Pezizomycotina</taxon>
        <taxon>Eurotiomycetes</taxon>
        <taxon>Eurotiomycetidae</taxon>
        <taxon>Eurotiales</taxon>
        <taxon>Aspergillaceae</taxon>
        <taxon>Penicillium</taxon>
    </lineage>
</organism>
<dbReference type="Proteomes" id="UP001149074">
    <property type="component" value="Unassembled WGS sequence"/>
</dbReference>
<dbReference type="PANTHER" id="PTHR44068">
    <property type="entry name" value="ZGC:194242"/>
    <property type="match status" value="1"/>
</dbReference>
<comment type="caution">
    <text evidence="2">The sequence shown here is derived from an EMBL/GenBank/DDBJ whole genome shotgun (WGS) entry which is preliminary data.</text>
</comment>
<dbReference type="RefSeq" id="XP_056470353.1">
    <property type="nucleotide sequence ID" value="XM_056622937.1"/>
</dbReference>
<dbReference type="GeneID" id="81361916"/>
<evidence type="ECO:0000259" key="1">
    <source>
        <dbReference type="Pfam" id="PF13649"/>
    </source>
</evidence>
<dbReference type="PANTHER" id="PTHR44068:SF11">
    <property type="entry name" value="GERANYL DIPHOSPHATE 2-C-METHYLTRANSFERASE"/>
    <property type="match status" value="1"/>
</dbReference>
<dbReference type="EMBL" id="JAPQKI010000010">
    <property type="protein sequence ID" value="KAJ5085675.1"/>
    <property type="molecule type" value="Genomic_DNA"/>
</dbReference>
<dbReference type="SUPFAM" id="SSF53335">
    <property type="entry name" value="S-adenosyl-L-methionine-dependent methyltransferases"/>
    <property type="match status" value="1"/>
</dbReference>
<proteinExistence type="predicted"/>
<name>A0A9W9EPV1_9EURO</name>
<dbReference type="InterPro" id="IPR041698">
    <property type="entry name" value="Methyltransf_25"/>
</dbReference>
<dbReference type="CDD" id="cd02440">
    <property type="entry name" value="AdoMet_MTases"/>
    <property type="match status" value="1"/>
</dbReference>
<reference evidence="2" key="1">
    <citation type="submission" date="2022-11" db="EMBL/GenBank/DDBJ databases">
        <authorList>
            <person name="Petersen C."/>
        </authorList>
    </citation>
    <scope>NUCLEOTIDE SEQUENCE</scope>
    <source>
        <strain evidence="2">IBT 30761</strain>
    </source>
</reference>
<dbReference type="OrthoDB" id="540004at2759"/>
<evidence type="ECO:0000313" key="2">
    <source>
        <dbReference type="EMBL" id="KAJ5085675.1"/>
    </source>
</evidence>
<dbReference type="InterPro" id="IPR029063">
    <property type="entry name" value="SAM-dependent_MTases_sf"/>
</dbReference>